<protein>
    <submittedName>
        <fullName evidence="2">Uncharacterized protein</fullName>
    </submittedName>
</protein>
<proteinExistence type="predicted"/>
<dbReference type="Proteomes" id="UP000318288">
    <property type="component" value="Unassembled WGS sequence"/>
</dbReference>
<feature type="signal peptide" evidence="1">
    <location>
        <begin position="1"/>
        <end position="20"/>
    </location>
</feature>
<gene>
    <name evidence="2" type="ORF">Poly51_60020</name>
</gene>
<dbReference type="RefSeq" id="WP_146462379.1">
    <property type="nucleotide sequence ID" value="NZ_SJPW01000010.1"/>
</dbReference>
<reference evidence="2 3" key="1">
    <citation type="submission" date="2019-02" db="EMBL/GenBank/DDBJ databases">
        <title>Deep-cultivation of Planctomycetes and their phenomic and genomic characterization uncovers novel biology.</title>
        <authorList>
            <person name="Wiegand S."/>
            <person name="Jogler M."/>
            <person name="Boedeker C."/>
            <person name="Pinto D."/>
            <person name="Vollmers J."/>
            <person name="Rivas-Marin E."/>
            <person name="Kohn T."/>
            <person name="Peeters S.H."/>
            <person name="Heuer A."/>
            <person name="Rast P."/>
            <person name="Oberbeckmann S."/>
            <person name="Bunk B."/>
            <person name="Jeske O."/>
            <person name="Meyerdierks A."/>
            <person name="Storesund J.E."/>
            <person name="Kallscheuer N."/>
            <person name="Luecker S."/>
            <person name="Lage O.M."/>
            <person name="Pohl T."/>
            <person name="Merkel B.J."/>
            <person name="Hornburger P."/>
            <person name="Mueller R.-W."/>
            <person name="Bruemmer F."/>
            <person name="Labrenz M."/>
            <person name="Spormann A.M."/>
            <person name="Op Den Camp H."/>
            <person name="Overmann J."/>
            <person name="Amann R."/>
            <person name="Jetten M.S.M."/>
            <person name="Mascher T."/>
            <person name="Medema M.H."/>
            <person name="Devos D.P."/>
            <person name="Kaster A.-K."/>
            <person name="Ovreas L."/>
            <person name="Rohde M."/>
            <person name="Galperin M.Y."/>
            <person name="Jogler C."/>
        </authorList>
    </citation>
    <scope>NUCLEOTIDE SEQUENCE [LARGE SCALE GENOMIC DNA]</scope>
    <source>
        <strain evidence="2 3">Poly51</strain>
    </source>
</reference>
<organism evidence="2 3">
    <name type="scientific">Rubripirellula tenax</name>
    <dbReference type="NCBI Taxonomy" id="2528015"/>
    <lineage>
        <taxon>Bacteria</taxon>
        <taxon>Pseudomonadati</taxon>
        <taxon>Planctomycetota</taxon>
        <taxon>Planctomycetia</taxon>
        <taxon>Pirellulales</taxon>
        <taxon>Pirellulaceae</taxon>
        <taxon>Rubripirellula</taxon>
    </lineage>
</organism>
<name>A0A5C6E4X9_9BACT</name>
<dbReference type="AlphaFoldDB" id="A0A5C6E4X9"/>
<keyword evidence="1" id="KW-0732">Signal</keyword>
<evidence type="ECO:0000313" key="3">
    <source>
        <dbReference type="Proteomes" id="UP000318288"/>
    </source>
</evidence>
<comment type="caution">
    <text evidence="2">The sequence shown here is derived from an EMBL/GenBank/DDBJ whole genome shotgun (WGS) entry which is preliminary data.</text>
</comment>
<dbReference type="EMBL" id="SJPW01000010">
    <property type="protein sequence ID" value="TWU44733.1"/>
    <property type="molecule type" value="Genomic_DNA"/>
</dbReference>
<keyword evidence="3" id="KW-1185">Reference proteome</keyword>
<feature type="chain" id="PRO_5022706951" evidence="1">
    <location>
        <begin position="21"/>
        <end position="183"/>
    </location>
</feature>
<evidence type="ECO:0000313" key="2">
    <source>
        <dbReference type="EMBL" id="TWU44733.1"/>
    </source>
</evidence>
<sequence length="183" mass="20091" precursor="true">MKNPLLILASIMFCMSPVTGDEVSATKRSDSHPAGKWYGAYVSVTEASDLYSAILRVDDRVADSSIFKLKFVSKFPPAKNRVGQDAVIGGVLIEGNKIYIPIANARREPDGITLSGLIQRYTRVKINGHTALLSDEAMESFAAGKRLDGYGVLIQRNEHVNIARMFDSHPPDHPSISLLYDGR</sequence>
<accession>A0A5C6E4X9</accession>
<evidence type="ECO:0000256" key="1">
    <source>
        <dbReference type="SAM" id="SignalP"/>
    </source>
</evidence>